<dbReference type="Gene3D" id="3.10.300.10">
    <property type="entry name" value="Methylpurine-DNA glycosylase (MPG)"/>
    <property type="match status" value="1"/>
</dbReference>
<dbReference type="GO" id="GO:0003677">
    <property type="term" value="F:DNA binding"/>
    <property type="evidence" value="ECO:0007669"/>
    <property type="project" value="InterPro"/>
</dbReference>
<dbReference type="AlphaFoldDB" id="A0A2U1ZZD5"/>
<dbReference type="InterPro" id="IPR036995">
    <property type="entry name" value="MPG_sf"/>
</dbReference>
<comment type="similarity">
    <text evidence="1 5">Belongs to the DNA glycosylase MPG family.</text>
</comment>
<dbReference type="SUPFAM" id="SSF50486">
    <property type="entry name" value="FMT C-terminal domain-like"/>
    <property type="match status" value="1"/>
</dbReference>
<evidence type="ECO:0000313" key="7">
    <source>
        <dbReference type="Proteomes" id="UP000245166"/>
    </source>
</evidence>
<evidence type="ECO:0000313" key="6">
    <source>
        <dbReference type="EMBL" id="PWD52347.1"/>
    </source>
</evidence>
<dbReference type="NCBIfam" id="TIGR00567">
    <property type="entry name" value="3mg"/>
    <property type="match status" value="1"/>
</dbReference>
<keyword evidence="2 5" id="KW-0227">DNA damage</keyword>
<dbReference type="RefSeq" id="WP_109230729.1">
    <property type="nucleotide sequence ID" value="NZ_PYHR01000002.1"/>
</dbReference>
<dbReference type="HAMAP" id="MF_00527">
    <property type="entry name" value="3MGH"/>
    <property type="match status" value="1"/>
</dbReference>
<dbReference type="PANTHER" id="PTHR10429:SF0">
    <property type="entry name" value="DNA-3-METHYLADENINE GLYCOSYLASE"/>
    <property type="match status" value="1"/>
</dbReference>
<evidence type="ECO:0000256" key="3">
    <source>
        <dbReference type="ARBA" id="ARBA00022801"/>
    </source>
</evidence>
<dbReference type="EC" id="3.2.2.-" evidence="5"/>
<name>A0A2U1ZZD5_9MICO</name>
<dbReference type="InterPro" id="IPR003180">
    <property type="entry name" value="MPG"/>
</dbReference>
<dbReference type="GO" id="GO:0006284">
    <property type="term" value="P:base-excision repair"/>
    <property type="evidence" value="ECO:0007669"/>
    <property type="project" value="InterPro"/>
</dbReference>
<accession>A0A2U1ZZD5</accession>
<protein>
    <recommendedName>
        <fullName evidence="5">Putative 3-methyladenine DNA glycosylase</fullName>
        <ecNumber evidence="5">3.2.2.-</ecNumber>
    </recommendedName>
</protein>
<dbReference type="GO" id="GO:0003905">
    <property type="term" value="F:alkylbase DNA N-glycosylase activity"/>
    <property type="evidence" value="ECO:0007669"/>
    <property type="project" value="InterPro"/>
</dbReference>
<keyword evidence="7" id="KW-1185">Reference proteome</keyword>
<organism evidence="6 7">
    <name type="scientific">Serinibacter arcticus</name>
    <dbReference type="NCBI Taxonomy" id="1655435"/>
    <lineage>
        <taxon>Bacteria</taxon>
        <taxon>Bacillati</taxon>
        <taxon>Actinomycetota</taxon>
        <taxon>Actinomycetes</taxon>
        <taxon>Micrococcales</taxon>
        <taxon>Beutenbergiaceae</taxon>
        <taxon>Serinibacter</taxon>
    </lineage>
</organism>
<evidence type="ECO:0000256" key="2">
    <source>
        <dbReference type="ARBA" id="ARBA00022763"/>
    </source>
</evidence>
<comment type="caution">
    <text evidence="6">The sequence shown here is derived from an EMBL/GenBank/DDBJ whole genome shotgun (WGS) entry which is preliminary data.</text>
</comment>
<dbReference type="Pfam" id="PF02245">
    <property type="entry name" value="Pur_DNA_glyco"/>
    <property type="match status" value="1"/>
</dbReference>
<sequence length="218" mass="22947">MASGAPARSSRALYVPGRAWFARSAQEVAPDLLGGLLSVASAEGTVVVRLTEVEAYGGSDDPGSHAYRGRTPRNATMFGPPGRLYVYFTYGMHWCANVVTGTEGNASAVLLRAGEIVEGVELARSRRSSSKADRDLASGPARLATALGIKGQHDGTSVDAADGHRMPDAVAGLRVPEIRSGPWQSGPRTGVSGDGGLATYPWRYWLSGDPTVSRYRAV</sequence>
<dbReference type="NCBIfam" id="NF002003">
    <property type="entry name" value="PRK00802.1-3"/>
    <property type="match status" value="1"/>
</dbReference>
<keyword evidence="3 5" id="KW-0378">Hydrolase</keyword>
<dbReference type="Proteomes" id="UP000245166">
    <property type="component" value="Unassembled WGS sequence"/>
</dbReference>
<reference evidence="6 7" key="1">
    <citation type="submission" date="2018-03" db="EMBL/GenBank/DDBJ databases">
        <title>Genome assembly of novel Miniimonas species PCH200.</title>
        <authorList>
            <person name="Thakur V."/>
            <person name="Kumar V."/>
            <person name="Singh D."/>
        </authorList>
    </citation>
    <scope>NUCLEOTIDE SEQUENCE [LARGE SCALE GENOMIC DNA]</scope>
    <source>
        <strain evidence="6 7">PCH200</strain>
    </source>
</reference>
<evidence type="ECO:0000256" key="5">
    <source>
        <dbReference type="HAMAP-Rule" id="MF_00527"/>
    </source>
</evidence>
<evidence type="ECO:0000256" key="1">
    <source>
        <dbReference type="ARBA" id="ARBA00009232"/>
    </source>
</evidence>
<dbReference type="FunFam" id="3.10.300.10:FF:000001">
    <property type="entry name" value="Putative 3-methyladenine DNA glycosylase"/>
    <property type="match status" value="1"/>
</dbReference>
<dbReference type="OrthoDB" id="9794313at2"/>
<gene>
    <name evidence="6" type="ORF">C8046_04165</name>
</gene>
<proteinExistence type="inferred from homology"/>
<evidence type="ECO:0000256" key="4">
    <source>
        <dbReference type="ARBA" id="ARBA00023204"/>
    </source>
</evidence>
<dbReference type="PANTHER" id="PTHR10429">
    <property type="entry name" value="DNA-3-METHYLADENINE GLYCOSYLASE"/>
    <property type="match status" value="1"/>
</dbReference>
<dbReference type="EMBL" id="PYHR01000002">
    <property type="protein sequence ID" value="PWD52347.1"/>
    <property type="molecule type" value="Genomic_DNA"/>
</dbReference>
<dbReference type="CDD" id="cd00540">
    <property type="entry name" value="AAG"/>
    <property type="match status" value="1"/>
</dbReference>
<keyword evidence="4 5" id="KW-0234">DNA repair</keyword>
<dbReference type="InterPro" id="IPR011034">
    <property type="entry name" value="Formyl_transferase-like_C_sf"/>
</dbReference>